<organism evidence="2 3">
    <name type="scientific">Pendulispora rubella</name>
    <dbReference type="NCBI Taxonomy" id="2741070"/>
    <lineage>
        <taxon>Bacteria</taxon>
        <taxon>Pseudomonadati</taxon>
        <taxon>Myxococcota</taxon>
        <taxon>Myxococcia</taxon>
        <taxon>Myxococcales</taxon>
        <taxon>Sorangiineae</taxon>
        <taxon>Pendulisporaceae</taxon>
        <taxon>Pendulispora</taxon>
    </lineage>
</organism>
<dbReference type="Pfam" id="PF03061">
    <property type="entry name" value="4HBT"/>
    <property type="match status" value="1"/>
</dbReference>
<dbReference type="RefSeq" id="WP_394830433.1">
    <property type="nucleotide sequence ID" value="NZ_CP089929.1"/>
</dbReference>
<feature type="domain" description="Thioesterase" evidence="1">
    <location>
        <begin position="64"/>
        <end position="133"/>
    </location>
</feature>
<dbReference type="EMBL" id="CP089983">
    <property type="protein sequence ID" value="WXB00831.1"/>
    <property type="molecule type" value="Genomic_DNA"/>
</dbReference>
<dbReference type="Proteomes" id="UP001374803">
    <property type="component" value="Chromosome"/>
</dbReference>
<dbReference type="Gene3D" id="3.10.129.10">
    <property type="entry name" value="Hotdog Thioesterase"/>
    <property type="match status" value="1"/>
</dbReference>
<proteinExistence type="predicted"/>
<dbReference type="SUPFAM" id="SSF54637">
    <property type="entry name" value="Thioesterase/thiol ester dehydrase-isomerase"/>
    <property type="match status" value="1"/>
</dbReference>
<evidence type="ECO:0000259" key="1">
    <source>
        <dbReference type="Pfam" id="PF03061"/>
    </source>
</evidence>
<gene>
    <name evidence="2" type="ORF">LVJ94_28400</name>
</gene>
<evidence type="ECO:0000313" key="3">
    <source>
        <dbReference type="Proteomes" id="UP001374803"/>
    </source>
</evidence>
<accession>A0ABZ2KQ85</accession>
<dbReference type="InterPro" id="IPR006683">
    <property type="entry name" value="Thioestr_dom"/>
</dbReference>
<keyword evidence="3" id="KW-1185">Reference proteome</keyword>
<reference evidence="2" key="1">
    <citation type="submission" date="2021-12" db="EMBL/GenBank/DDBJ databases">
        <title>Discovery of the Pendulisporaceae a myxobacterial family with distinct sporulation behavior and unique specialized metabolism.</title>
        <authorList>
            <person name="Garcia R."/>
            <person name="Popoff A."/>
            <person name="Bader C.D."/>
            <person name="Loehr J."/>
            <person name="Walesch S."/>
            <person name="Walt C."/>
            <person name="Boldt J."/>
            <person name="Bunk B."/>
            <person name="Haeckl F.J.F.P.J."/>
            <person name="Gunesch A.P."/>
            <person name="Birkelbach J."/>
            <person name="Nuebel U."/>
            <person name="Pietschmann T."/>
            <person name="Bach T."/>
            <person name="Mueller R."/>
        </authorList>
    </citation>
    <scope>NUCLEOTIDE SEQUENCE</scope>
    <source>
        <strain evidence="2">MSr11367</strain>
    </source>
</reference>
<name>A0ABZ2KQ85_9BACT</name>
<sequence length="169" mass="18396">MLQHPIGTTPAPGTRLDGSLFGPQNRCFACSPDHPTGLRLKFHVEGDEVVTNFVPARAHEGAPGVMHGGLVTTVADEVGVWALIALLGKFGFTGTMNSRFPRPVRCEREVQGRATITNKSTRIVQAQIRMVQDGADCFTSTMSFILLNQKGAETMIGAPLPEGWKKYFR</sequence>
<dbReference type="CDD" id="cd03443">
    <property type="entry name" value="PaaI_thioesterase"/>
    <property type="match status" value="1"/>
</dbReference>
<protein>
    <submittedName>
        <fullName evidence="2">PaaI family thioesterase</fullName>
    </submittedName>
</protein>
<dbReference type="InterPro" id="IPR029069">
    <property type="entry name" value="HotDog_dom_sf"/>
</dbReference>
<evidence type="ECO:0000313" key="2">
    <source>
        <dbReference type="EMBL" id="WXB00831.1"/>
    </source>
</evidence>